<reference evidence="6 7" key="1">
    <citation type="submission" date="2018-08" db="EMBL/GenBank/DDBJ databases">
        <title>Neisseria animalis ATCC 49930 complete genome.</title>
        <authorList>
            <person name="Veseli I.A."/>
            <person name="Mascarenhas dos Santos A.C."/>
            <person name="Buttler R."/>
            <person name="Pombert J.-F."/>
        </authorList>
    </citation>
    <scope>NUCLEOTIDE SEQUENCE [LARGE SCALE GENOMIC DNA]</scope>
    <source>
        <strain evidence="6 7">ATCC 49930</strain>
    </source>
</reference>
<proteinExistence type="predicted"/>
<dbReference type="InterPro" id="IPR036388">
    <property type="entry name" value="WH-like_DNA-bd_sf"/>
</dbReference>
<evidence type="ECO:0000313" key="7">
    <source>
        <dbReference type="Proteomes" id="UP000325536"/>
    </source>
</evidence>
<dbReference type="PROSITE" id="PS51077">
    <property type="entry name" value="HTH_ICLR"/>
    <property type="match status" value="1"/>
</dbReference>
<accession>A0A5P3MS63</accession>
<organism evidence="6 7">
    <name type="scientific">Neisseria animalis</name>
    <dbReference type="NCBI Taxonomy" id="492"/>
    <lineage>
        <taxon>Bacteria</taxon>
        <taxon>Pseudomonadati</taxon>
        <taxon>Pseudomonadota</taxon>
        <taxon>Betaproteobacteria</taxon>
        <taxon>Neisseriales</taxon>
        <taxon>Neisseriaceae</taxon>
        <taxon>Neisseria</taxon>
    </lineage>
</organism>
<dbReference type="InterPro" id="IPR029016">
    <property type="entry name" value="GAF-like_dom_sf"/>
</dbReference>
<dbReference type="Pfam" id="PF09339">
    <property type="entry name" value="HTH_IclR"/>
    <property type="match status" value="1"/>
</dbReference>
<dbReference type="KEGG" id="naq:D0T90_02345"/>
<keyword evidence="2" id="KW-0238">DNA-binding</keyword>
<dbReference type="GO" id="GO:0003677">
    <property type="term" value="F:DNA binding"/>
    <property type="evidence" value="ECO:0007669"/>
    <property type="project" value="UniProtKB-KW"/>
</dbReference>
<evidence type="ECO:0000313" key="6">
    <source>
        <dbReference type="EMBL" id="QEY23479.1"/>
    </source>
</evidence>
<dbReference type="SUPFAM" id="SSF55781">
    <property type="entry name" value="GAF domain-like"/>
    <property type="match status" value="1"/>
</dbReference>
<keyword evidence="7" id="KW-1185">Reference proteome</keyword>
<sequence length="254" mass="27860">MSETESVRGSSITRVLEILETVAEAERPLVPYDLIQELGIPKPSLHRLLQLLEGEGFIQTDLQGGLVPGVRAQRMSINIWQNKRFKAEREAVLNGLSAKIGETCGISIPHGNAMVYSDRVQTNWPLQVYLPVGTQVPLYCTAGGKLYLSTLNAAKRKRQIENMTLTRLTQNTLTDTQALLADIKQTEKCGYGTDDQEFVAGLVGCAVPIADGKGNFLGGLIVHSPIIRKSLEDLLAFLPEMRQAAQEIGSMLEE</sequence>
<dbReference type="PANTHER" id="PTHR30136">
    <property type="entry name" value="HELIX-TURN-HELIX TRANSCRIPTIONAL REGULATOR, ICLR FAMILY"/>
    <property type="match status" value="1"/>
</dbReference>
<dbReference type="Proteomes" id="UP000325536">
    <property type="component" value="Chromosome"/>
</dbReference>
<dbReference type="EMBL" id="CP031699">
    <property type="protein sequence ID" value="QEY23479.1"/>
    <property type="molecule type" value="Genomic_DNA"/>
</dbReference>
<dbReference type="InterPro" id="IPR050707">
    <property type="entry name" value="HTH_MetabolicPath_Reg"/>
</dbReference>
<dbReference type="InterPro" id="IPR036390">
    <property type="entry name" value="WH_DNA-bd_sf"/>
</dbReference>
<dbReference type="InterPro" id="IPR005471">
    <property type="entry name" value="Tscrpt_reg_IclR_N"/>
</dbReference>
<dbReference type="PROSITE" id="PS51078">
    <property type="entry name" value="ICLR_ED"/>
    <property type="match status" value="1"/>
</dbReference>
<gene>
    <name evidence="6" type="ORF">D0T90_02345</name>
</gene>
<dbReference type="SMART" id="SM00346">
    <property type="entry name" value="HTH_ICLR"/>
    <property type="match status" value="1"/>
</dbReference>
<evidence type="ECO:0000259" key="5">
    <source>
        <dbReference type="PROSITE" id="PS51078"/>
    </source>
</evidence>
<keyword evidence="3" id="KW-0804">Transcription</keyword>
<dbReference type="AlphaFoldDB" id="A0A5P3MS63"/>
<evidence type="ECO:0000256" key="1">
    <source>
        <dbReference type="ARBA" id="ARBA00023015"/>
    </source>
</evidence>
<dbReference type="GO" id="GO:0045892">
    <property type="term" value="P:negative regulation of DNA-templated transcription"/>
    <property type="evidence" value="ECO:0007669"/>
    <property type="project" value="TreeGrafter"/>
</dbReference>
<dbReference type="SUPFAM" id="SSF46785">
    <property type="entry name" value="Winged helix' DNA-binding domain"/>
    <property type="match status" value="1"/>
</dbReference>
<evidence type="ECO:0000256" key="3">
    <source>
        <dbReference type="ARBA" id="ARBA00023163"/>
    </source>
</evidence>
<evidence type="ECO:0000256" key="2">
    <source>
        <dbReference type="ARBA" id="ARBA00023125"/>
    </source>
</evidence>
<feature type="domain" description="HTH iclR-type" evidence="4">
    <location>
        <begin position="9"/>
        <end position="70"/>
    </location>
</feature>
<protein>
    <submittedName>
        <fullName evidence="6">IclR family transcriptional regulator</fullName>
    </submittedName>
</protein>
<dbReference type="PANTHER" id="PTHR30136:SF24">
    <property type="entry name" value="HTH-TYPE TRANSCRIPTIONAL REPRESSOR ALLR"/>
    <property type="match status" value="1"/>
</dbReference>
<dbReference type="RefSeq" id="WP_123794646.1">
    <property type="nucleotide sequence ID" value="NZ_CP031699.1"/>
</dbReference>
<evidence type="ECO:0000259" key="4">
    <source>
        <dbReference type="PROSITE" id="PS51077"/>
    </source>
</evidence>
<dbReference type="Gene3D" id="1.10.10.10">
    <property type="entry name" value="Winged helix-like DNA-binding domain superfamily/Winged helix DNA-binding domain"/>
    <property type="match status" value="1"/>
</dbReference>
<feature type="domain" description="IclR-ED" evidence="5">
    <location>
        <begin position="71"/>
        <end position="254"/>
    </location>
</feature>
<dbReference type="GO" id="GO:0003700">
    <property type="term" value="F:DNA-binding transcription factor activity"/>
    <property type="evidence" value="ECO:0007669"/>
    <property type="project" value="TreeGrafter"/>
</dbReference>
<name>A0A5P3MS63_NEIAN</name>
<dbReference type="Pfam" id="PF01614">
    <property type="entry name" value="IclR_C"/>
    <property type="match status" value="1"/>
</dbReference>
<dbReference type="OrthoDB" id="13103at2"/>
<dbReference type="InterPro" id="IPR014757">
    <property type="entry name" value="Tscrpt_reg_IclR_C"/>
</dbReference>
<keyword evidence="1" id="KW-0805">Transcription regulation</keyword>
<dbReference type="Gene3D" id="3.30.450.40">
    <property type="match status" value="1"/>
</dbReference>